<dbReference type="InterPro" id="IPR007021">
    <property type="entry name" value="DUF659"/>
</dbReference>
<feature type="domain" description="DUF659" evidence="1">
    <location>
        <begin position="1"/>
        <end position="59"/>
    </location>
</feature>
<evidence type="ECO:0000313" key="3">
    <source>
        <dbReference type="Proteomes" id="UP000652761"/>
    </source>
</evidence>
<accession>A0A843UTI4</accession>
<reference evidence="2" key="1">
    <citation type="submission" date="2017-07" db="EMBL/GenBank/DDBJ databases">
        <title>Taro Niue Genome Assembly and Annotation.</title>
        <authorList>
            <person name="Atibalentja N."/>
            <person name="Keating K."/>
            <person name="Fields C.J."/>
        </authorList>
    </citation>
    <scope>NUCLEOTIDE SEQUENCE</scope>
    <source>
        <strain evidence="2">Niue_2</strain>
        <tissue evidence="2">Leaf</tissue>
    </source>
</reference>
<protein>
    <recommendedName>
        <fullName evidence="1">DUF659 domain-containing protein</fullName>
    </recommendedName>
</protein>
<sequence>MCDGWTGITRRSMINFLIYCKAGTIFWKSVDTSGKVKNVEYLFRLMNNMVEEIGEKRIV</sequence>
<gene>
    <name evidence="2" type="ORF">Taro_015541</name>
</gene>
<dbReference type="EMBL" id="NMUH01000671">
    <property type="protein sequence ID" value="MQL83069.1"/>
    <property type="molecule type" value="Genomic_DNA"/>
</dbReference>
<proteinExistence type="predicted"/>
<dbReference type="Pfam" id="PF04937">
    <property type="entry name" value="DUF659"/>
    <property type="match status" value="1"/>
</dbReference>
<dbReference type="OrthoDB" id="1925573at2759"/>
<dbReference type="PANTHER" id="PTHR32166">
    <property type="entry name" value="OSJNBA0013A04.12 PROTEIN"/>
    <property type="match status" value="1"/>
</dbReference>
<dbReference type="Proteomes" id="UP000652761">
    <property type="component" value="Unassembled WGS sequence"/>
</dbReference>
<evidence type="ECO:0000259" key="1">
    <source>
        <dbReference type="Pfam" id="PF04937"/>
    </source>
</evidence>
<comment type="caution">
    <text evidence="2">The sequence shown here is derived from an EMBL/GenBank/DDBJ whole genome shotgun (WGS) entry which is preliminary data.</text>
</comment>
<keyword evidence="3" id="KW-1185">Reference proteome</keyword>
<organism evidence="2 3">
    <name type="scientific">Colocasia esculenta</name>
    <name type="common">Wild taro</name>
    <name type="synonym">Arum esculentum</name>
    <dbReference type="NCBI Taxonomy" id="4460"/>
    <lineage>
        <taxon>Eukaryota</taxon>
        <taxon>Viridiplantae</taxon>
        <taxon>Streptophyta</taxon>
        <taxon>Embryophyta</taxon>
        <taxon>Tracheophyta</taxon>
        <taxon>Spermatophyta</taxon>
        <taxon>Magnoliopsida</taxon>
        <taxon>Liliopsida</taxon>
        <taxon>Araceae</taxon>
        <taxon>Aroideae</taxon>
        <taxon>Colocasieae</taxon>
        <taxon>Colocasia</taxon>
    </lineage>
</organism>
<dbReference type="AlphaFoldDB" id="A0A843UTI4"/>
<name>A0A843UTI4_COLES</name>
<dbReference type="PANTHER" id="PTHR32166:SF122">
    <property type="entry name" value="OS09G0499600 PROTEIN"/>
    <property type="match status" value="1"/>
</dbReference>
<evidence type="ECO:0000313" key="2">
    <source>
        <dbReference type="EMBL" id="MQL83069.1"/>
    </source>
</evidence>